<reference evidence="3" key="1">
    <citation type="journal article" date="2019" name="Int. J. Syst. Evol. Microbiol.">
        <title>The Global Catalogue of Microorganisms (GCM) 10K type strain sequencing project: providing services to taxonomists for standard genome sequencing and annotation.</title>
        <authorList>
            <consortium name="The Broad Institute Genomics Platform"/>
            <consortium name="The Broad Institute Genome Sequencing Center for Infectious Disease"/>
            <person name="Wu L."/>
            <person name="Ma J."/>
        </authorList>
    </citation>
    <scope>NUCLEOTIDE SEQUENCE [LARGE SCALE GENOMIC DNA]</scope>
    <source>
        <strain evidence="3">JCM 10696</strain>
    </source>
</reference>
<feature type="transmembrane region" description="Helical" evidence="1">
    <location>
        <begin position="7"/>
        <end position="27"/>
    </location>
</feature>
<proteinExistence type="predicted"/>
<comment type="caution">
    <text evidence="2">The sequence shown here is derived from an EMBL/GenBank/DDBJ whole genome shotgun (WGS) entry which is preliminary data.</text>
</comment>
<name>A0ABP4B2P9_9ACTN</name>
<dbReference type="RefSeq" id="WP_344238033.1">
    <property type="nucleotide sequence ID" value="NZ_BAAAHH010000004.1"/>
</dbReference>
<keyword evidence="3" id="KW-1185">Reference proteome</keyword>
<evidence type="ECO:0000256" key="1">
    <source>
        <dbReference type="SAM" id="Phobius"/>
    </source>
</evidence>
<protein>
    <submittedName>
        <fullName evidence="2">DUF2079 domain-containing protein</fullName>
    </submittedName>
</protein>
<feature type="transmembrane region" description="Helical" evidence="1">
    <location>
        <begin position="170"/>
        <end position="192"/>
    </location>
</feature>
<keyword evidence="1" id="KW-1133">Transmembrane helix</keyword>
<feature type="transmembrane region" description="Helical" evidence="1">
    <location>
        <begin position="198"/>
        <end position="222"/>
    </location>
</feature>
<feature type="transmembrane region" description="Helical" evidence="1">
    <location>
        <begin position="243"/>
        <end position="267"/>
    </location>
</feature>
<feature type="transmembrane region" description="Helical" evidence="1">
    <location>
        <begin position="320"/>
        <end position="342"/>
    </location>
</feature>
<dbReference type="Pfam" id="PF09852">
    <property type="entry name" value="DUF2079"/>
    <property type="match status" value="1"/>
</dbReference>
<dbReference type="InterPro" id="IPR018650">
    <property type="entry name" value="STSV1_Orf64"/>
</dbReference>
<keyword evidence="1" id="KW-0472">Membrane</keyword>
<accession>A0ABP4B2P9</accession>
<dbReference type="Proteomes" id="UP001500665">
    <property type="component" value="Unassembled WGS sequence"/>
</dbReference>
<sequence length="438" mass="46691">MRIEGRNAVTGGISIAFFVLYASFSLFEHARLRTSGYDLGIFHQAIASYADLKAPVSPLKGADYNLLGDHFHPVLVVLAPLYRLWPDAGVLLVAQAALIALSVFAVGRYAVRALRPAAGHAVTVAYGLSWGLQGLAAFDFHEVAFAVPLLAFAMAALAEERWKAAAAWTLPLLLVKEDMGFTVAAIGVYLFWKGPRKLGAGVAAAGLAAVPLTLLVLIPAFNRAGRYPYSGTEFALTDPVGKAALLGWLLLITLGLCLRSPLVLIAVPSLGLRLLSGNPLYWSTGEVHYNAILMPVLFTAAISGLAALRAAGPRLPARLAPYAVLLTALALLPSTPVSSYSWRADPHARAARKLLERIPDGATVAAGNNLVPQLTGRTTVVAFPDLSGRPYTWVALDLERRSNTPRTVEEQDAALAELPGRGFRRLASADGVVLFHRP</sequence>
<evidence type="ECO:0000313" key="3">
    <source>
        <dbReference type="Proteomes" id="UP001500665"/>
    </source>
</evidence>
<feature type="transmembrane region" description="Helical" evidence="1">
    <location>
        <begin position="113"/>
        <end position="132"/>
    </location>
</feature>
<evidence type="ECO:0000313" key="2">
    <source>
        <dbReference type="EMBL" id="GAA0942826.1"/>
    </source>
</evidence>
<feature type="transmembrane region" description="Helical" evidence="1">
    <location>
        <begin position="287"/>
        <end position="308"/>
    </location>
</feature>
<gene>
    <name evidence="2" type="ORF">GCM10009550_14300</name>
</gene>
<feature type="transmembrane region" description="Helical" evidence="1">
    <location>
        <begin position="88"/>
        <end position="106"/>
    </location>
</feature>
<organism evidence="2 3">
    <name type="scientific">Actinocorallia libanotica</name>
    <dbReference type="NCBI Taxonomy" id="46162"/>
    <lineage>
        <taxon>Bacteria</taxon>
        <taxon>Bacillati</taxon>
        <taxon>Actinomycetota</taxon>
        <taxon>Actinomycetes</taxon>
        <taxon>Streptosporangiales</taxon>
        <taxon>Thermomonosporaceae</taxon>
        <taxon>Actinocorallia</taxon>
    </lineage>
</organism>
<keyword evidence="1" id="KW-0812">Transmembrane</keyword>
<dbReference type="EMBL" id="BAAAHH010000004">
    <property type="protein sequence ID" value="GAA0942826.1"/>
    <property type="molecule type" value="Genomic_DNA"/>
</dbReference>